<dbReference type="PANTHER" id="PTHR46081:SF8">
    <property type="entry name" value="PEPTIDE METHIONINE SULFOXIDE REDUCTASE 2"/>
    <property type="match status" value="1"/>
</dbReference>
<dbReference type="InterPro" id="IPR002579">
    <property type="entry name" value="Met_Sox_Rdtase_MsrB_dom"/>
</dbReference>
<dbReference type="GO" id="GO:0046872">
    <property type="term" value="F:metal ion binding"/>
    <property type="evidence" value="ECO:0007669"/>
    <property type="project" value="UniProtKB-KW"/>
</dbReference>
<evidence type="ECO:0000313" key="8">
    <source>
        <dbReference type="Proteomes" id="UP000245383"/>
    </source>
</evidence>
<reference evidence="7 8" key="1">
    <citation type="journal article" date="2018" name="MBio">
        <title>Comparative Genomics Reveals the Core Gene Toolbox for the Fungus-Insect Symbiosis.</title>
        <authorList>
            <person name="Wang Y."/>
            <person name="Stata M."/>
            <person name="Wang W."/>
            <person name="Stajich J.E."/>
            <person name="White M.M."/>
            <person name="Moncalvo J.M."/>
        </authorList>
    </citation>
    <scope>NUCLEOTIDE SEQUENCE [LARGE SCALE GENOMIC DNA]</scope>
    <source>
        <strain evidence="7 8">SWE-8-4</strain>
    </source>
</reference>
<keyword evidence="4 5" id="KW-0560">Oxidoreductase</keyword>
<keyword evidence="8" id="KW-1185">Reference proteome</keyword>
<dbReference type="AlphaFoldDB" id="A0A2T9YXJ0"/>
<keyword evidence="3 5" id="KW-0862">Zinc</keyword>
<evidence type="ECO:0000256" key="2">
    <source>
        <dbReference type="ARBA" id="ARBA00022723"/>
    </source>
</evidence>
<keyword evidence="2 5" id="KW-0479">Metal-binding</keyword>
<dbReference type="PROSITE" id="PS51790">
    <property type="entry name" value="MSRB"/>
    <property type="match status" value="1"/>
</dbReference>
<protein>
    <recommendedName>
        <fullName evidence="5">Peptide-methionine (R)-S-oxide reductase</fullName>
        <ecNumber evidence="5">1.8.4.12</ecNumber>
    </recommendedName>
</protein>
<comment type="catalytic activity">
    <reaction evidence="5">
        <text>L-methionyl-[protein] + [thioredoxin]-disulfide + H2O = L-methionyl-(R)-S-oxide-[protein] + [thioredoxin]-dithiol</text>
        <dbReference type="Rhea" id="RHEA:24164"/>
        <dbReference type="Rhea" id="RHEA-COMP:10698"/>
        <dbReference type="Rhea" id="RHEA-COMP:10700"/>
        <dbReference type="Rhea" id="RHEA-COMP:12313"/>
        <dbReference type="Rhea" id="RHEA-COMP:12314"/>
        <dbReference type="ChEBI" id="CHEBI:15377"/>
        <dbReference type="ChEBI" id="CHEBI:16044"/>
        <dbReference type="ChEBI" id="CHEBI:29950"/>
        <dbReference type="ChEBI" id="CHEBI:45764"/>
        <dbReference type="ChEBI" id="CHEBI:50058"/>
        <dbReference type="EC" id="1.8.4.12"/>
    </reaction>
</comment>
<dbReference type="Proteomes" id="UP000245383">
    <property type="component" value="Unassembled WGS sequence"/>
</dbReference>
<name>A0A2T9YXJ0_9FUNG</name>
<evidence type="ECO:0000256" key="3">
    <source>
        <dbReference type="ARBA" id="ARBA00022833"/>
    </source>
</evidence>
<dbReference type="EMBL" id="MBFR01000019">
    <property type="protein sequence ID" value="PVU97062.1"/>
    <property type="molecule type" value="Genomic_DNA"/>
</dbReference>
<dbReference type="NCBIfam" id="TIGR00357">
    <property type="entry name" value="peptide-methionine (R)-S-oxide reductase MsrB"/>
    <property type="match status" value="1"/>
</dbReference>
<dbReference type="InterPro" id="IPR011057">
    <property type="entry name" value="Mss4-like_sf"/>
</dbReference>
<organism evidence="7 8">
    <name type="scientific">Smittium simulii</name>
    <dbReference type="NCBI Taxonomy" id="133385"/>
    <lineage>
        <taxon>Eukaryota</taxon>
        <taxon>Fungi</taxon>
        <taxon>Fungi incertae sedis</taxon>
        <taxon>Zoopagomycota</taxon>
        <taxon>Kickxellomycotina</taxon>
        <taxon>Harpellomycetes</taxon>
        <taxon>Harpellales</taxon>
        <taxon>Legeriomycetaceae</taxon>
        <taxon>Smittium</taxon>
    </lineage>
</organism>
<dbReference type="InterPro" id="IPR028427">
    <property type="entry name" value="Met_Sox_Rdtase_MsrB"/>
</dbReference>
<sequence length="129" mass="14471">MSVKKTAQEWKAILSPLQFKVLREKGTERAFVGKYTDNYKKGVYNCAGCNSPLYTSESKFKTHCGWPSFFQAVPNAITLHEDNSLGMQRTEIVCTNCGGHLGHLFKNEGHSVPTGERHCINSISLNFEE</sequence>
<feature type="domain" description="MsrB" evidence="6">
    <location>
        <begin position="7"/>
        <end position="129"/>
    </location>
</feature>
<dbReference type="OrthoDB" id="44061at2759"/>
<comment type="similarity">
    <text evidence="1 5">Belongs to the MsrB Met sulfoxide reductase family.</text>
</comment>
<evidence type="ECO:0000256" key="4">
    <source>
        <dbReference type="ARBA" id="ARBA00023002"/>
    </source>
</evidence>
<dbReference type="SUPFAM" id="SSF51316">
    <property type="entry name" value="Mss4-like"/>
    <property type="match status" value="1"/>
</dbReference>
<gene>
    <name evidence="7" type="ORF">BB561_000774</name>
</gene>
<comment type="cofactor">
    <cofactor evidence="5">
        <name>Zn(2+)</name>
        <dbReference type="ChEBI" id="CHEBI:29105"/>
    </cofactor>
    <text evidence="5">Binds 1 zinc ion per subunit.</text>
</comment>
<dbReference type="GO" id="GO:0030091">
    <property type="term" value="P:protein repair"/>
    <property type="evidence" value="ECO:0007669"/>
    <property type="project" value="InterPro"/>
</dbReference>
<dbReference type="EC" id="1.8.4.12" evidence="5"/>
<proteinExistence type="inferred from homology"/>
<accession>A0A2T9YXJ0</accession>
<evidence type="ECO:0000256" key="1">
    <source>
        <dbReference type="ARBA" id="ARBA00007174"/>
    </source>
</evidence>
<comment type="caution">
    <text evidence="7">The sequence shown here is derived from an EMBL/GenBank/DDBJ whole genome shotgun (WGS) entry which is preliminary data.</text>
</comment>
<dbReference type="GO" id="GO:0033743">
    <property type="term" value="F:peptide-methionine (R)-S-oxide reductase activity"/>
    <property type="evidence" value="ECO:0007669"/>
    <property type="project" value="UniProtKB-EC"/>
</dbReference>
<dbReference type="STRING" id="133385.A0A2T9YXJ0"/>
<evidence type="ECO:0000313" key="7">
    <source>
        <dbReference type="EMBL" id="PVU97062.1"/>
    </source>
</evidence>
<dbReference type="Gene3D" id="2.170.150.20">
    <property type="entry name" value="Peptide methionine sulfoxide reductase"/>
    <property type="match status" value="1"/>
</dbReference>
<dbReference type="PANTHER" id="PTHR46081">
    <property type="entry name" value="PEPTIDE METHIONINE SULFOXIDE REDUCTASE 2"/>
    <property type="match status" value="1"/>
</dbReference>
<dbReference type="GO" id="GO:0006979">
    <property type="term" value="P:response to oxidative stress"/>
    <property type="evidence" value="ECO:0007669"/>
    <property type="project" value="InterPro"/>
</dbReference>
<evidence type="ECO:0000256" key="5">
    <source>
        <dbReference type="RuleBase" id="RU365044"/>
    </source>
</evidence>
<dbReference type="Pfam" id="PF01641">
    <property type="entry name" value="SelR"/>
    <property type="match status" value="1"/>
</dbReference>
<evidence type="ECO:0000259" key="6">
    <source>
        <dbReference type="PROSITE" id="PS51790"/>
    </source>
</evidence>